<sequence length="49" mass="5464">MGWIRCRLSFAILRSAILCIRGSRSSRHRPVSELNIELAAAEGHVPSDM</sequence>
<evidence type="ECO:0000313" key="3">
    <source>
        <dbReference type="Proteomes" id="UP001174909"/>
    </source>
</evidence>
<feature type="chain" id="PRO_5041434777" evidence="1">
    <location>
        <begin position="23"/>
        <end position="49"/>
    </location>
</feature>
<reference evidence="2" key="1">
    <citation type="submission" date="2023-03" db="EMBL/GenBank/DDBJ databases">
        <authorList>
            <person name="Steffen K."/>
            <person name="Cardenas P."/>
        </authorList>
    </citation>
    <scope>NUCLEOTIDE SEQUENCE</scope>
</reference>
<gene>
    <name evidence="2" type="ORF">GBAR_LOCUS31557</name>
</gene>
<keyword evidence="3" id="KW-1185">Reference proteome</keyword>
<dbReference type="EMBL" id="CASHTH010004487">
    <property type="protein sequence ID" value="CAI8057996.1"/>
    <property type="molecule type" value="Genomic_DNA"/>
</dbReference>
<name>A0AA35U3F7_GEOBA</name>
<keyword evidence="1" id="KW-0732">Signal</keyword>
<dbReference type="Proteomes" id="UP001174909">
    <property type="component" value="Unassembled WGS sequence"/>
</dbReference>
<feature type="signal peptide" evidence="1">
    <location>
        <begin position="1"/>
        <end position="22"/>
    </location>
</feature>
<proteinExistence type="predicted"/>
<comment type="caution">
    <text evidence="2">The sequence shown here is derived from an EMBL/GenBank/DDBJ whole genome shotgun (WGS) entry which is preliminary data.</text>
</comment>
<evidence type="ECO:0000256" key="1">
    <source>
        <dbReference type="SAM" id="SignalP"/>
    </source>
</evidence>
<protein>
    <submittedName>
        <fullName evidence="2">Uncharacterized protein</fullName>
    </submittedName>
</protein>
<evidence type="ECO:0000313" key="2">
    <source>
        <dbReference type="EMBL" id="CAI8057996.1"/>
    </source>
</evidence>
<organism evidence="2 3">
    <name type="scientific">Geodia barretti</name>
    <name type="common">Barrett's horny sponge</name>
    <dbReference type="NCBI Taxonomy" id="519541"/>
    <lineage>
        <taxon>Eukaryota</taxon>
        <taxon>Metazoa</taxon>
        <taxon>Porifera</taxon>
        <taxon>Demospongiae</taxon>
        <taxon>Heteroscleromorpha</taxon>
        <taxon>Tetractinellida</taxon>
        <taxon>Astrophorina</taxon>
        <taxon>Geodiidae</taxon>
        <taxon>Geodia</taxon>
    </lineage>
</organism>
<accession>A0AA35U3F7</accession>
<dbReference type="AlphaFoldDB" id="A0AA35U3F7"/>